<dbReference type="SUPFAM" id="SSF56349">
    <property type="entry name" value="DNA breaking-rejoining enzymes"/>
    <property type="match status" value="1"/>
</dbReference>
<reference evidence="2" key="1">
    <citation type="submission" date="2023-10" db="EMBL/GenBank/DDBJ databases">
        <authorList>
            <person name="Chen Y."/>
            <person name="Shah S."/>
            <person name="Dougan E. K."/>
            <person name="Thang M."/>
            <person name="Chan C."/>
        </authorList>
    </citation>
    <scope>NUCLEOTIDE SEQUENCE [LARGE SCALE GENOMIC DNA]</scope>
</reference>
<dbReference type="InterPro" id="IPR011010">
    <property type="entry name" value="DNA_brk_join_enz"/>
</dbReference>
<evidence type="ECO:0000256" key="1">
    <source>
        <dbReference type="SAM" id="MobiDB-lite"/>
    </source>
</evidence>
<accession>A0ABN9V0I3</accession>
<protein>
    <submittedName>
        <fullName evidence="2">Uncharacterized protein</fullName>
    </submittedName>
</protein>
<feature type="region of interest" description="Disordered" evidence="1">
    <location>
        <begin position="436"/>
        <end position="461"/>
    </location>
</feature>
<evidence type="ECO:0000313" key="2">
    <source>
        <dbReference type="EMBL" id="CAK0865019.1"/>
    </source>
</evidence>
<feature type="non-terminal residue" evidence="2">
    <location>
        <position position="461"/>
    </location>
</feature>
<sequence>SAPCKAAGAAFRWRAARRLERCRALGAPPGLGFFSGRGPLVDLDRRRLALPPHLSRLAAARVRPATQDNYLRALEELRDFVLPCGGLAGRPLPIWEAAIWGQQLVAFIEKHDEGRSRDTALRTLHGLCWGRPDLGPAKGALPLANAAVRGWGRLEPPLSRPPVPQPVAYAIAGLLVSVGKLFFGLAVVTMFECYLRASEMVDLRYFQIIEGIQSLEGVGSRLSFVFSVAELQQPSKTNEVDSSVALDLPRHGWLEWARRQVMRCHRGDPAAKVFDLDYPQLLAEIEAASAAAGASALGVTPHCMRHGGASHDRATRMRSLQEVQRRGFWRCDRSVQRCEKHARIGFEFQKLSEAVRQRVLELAGGARLGHQRVFLELFSGGGNRSSHVRRFGLAVIPVDIEHGPHMDLTKVDVFNHLMGWIDAGLVAIIWSGTPRNGMTRARRAPPGSAMPRALRDASHPT</sequence>
<comment type="caution">
    <text evidence="2">The sequence shown here is derived from an EMBL/GenBank/DDBJ whole genome shotgun (WGS) entry which is preliminary data.</text>
</comment>
<proteinExistence type="predicted"/>
<name>A0ABN9V0I3_9DINO</name>
<gene>
    <name evidence="2" type="ORF">PCOR1329_LOCUS52704</name>
</gene>
<evidence type="ECO:0000313" key="3">
    <source>
        <dbReference type="Proteomes" id="UP001189429"/>
    </source>
</evidence>
<keyword evidence="3" id="KW-1185">Reference proteome</keyword>
<dbReference type="Proteomes" id="UP001189429">
    <property type="component" value="Unassembled WGS sequence"/>
</dbReference>
<feature type="non-terminal residue" evidence="2">
    <location>
        <position position="1"/>
    </location>
</feature>
<organism evidence="2 3">
    <name type="scientific">Prorocentrum cordatum</name>
    <dbReference type="NCBI Taxonomy" id="2364126"/>
    <lineage>
        <taxon>Eukaryota</taxon>
        <taxon>Sar</taxon>
        <taxon>Alveolata</taxon>
        <taxon>Dinophyceae</taxon>
        <taxon>Prorocentrales</taxon>
        <taxon>Prorocentraceae</taxon>
        <taxon>Prorocentrum</taxon>
    </lineage>
</organism>
<dbReference type="EMBL" id="CAUYUJ010016416">
    <property type="protein sequence ID" value="CAK0865019.1"/>
    <property type="molecule type" value="Genomic_DNA"/>
</dbReference>